<feature type="compositionally biased region" description="Gly residues" evidence="1">
    <location>
        <begin position="52"/>
        <end position="74"/>
    </location>
</feature>
<organism evidence="2 3">
    <name type="scientific">Oedothorax gibbosus</name>
    <dbReference type="NCBI Taxonomy" id="931172"/>
    <lineage>
        <taxon>Eukaryota</taxon>
        <taxon>Metazoa</taxon>
        <taxon>Ecdysozoa</taxon>
        <taxon>Arthropoda</taxon>
        <taxon>Chelicerata</taxon>
        <taxon>Arachnida</taxon>
        <taxon>Araneae</taxon>
        <taxon>Araneomorphae</taxon>
        <taxon>Entelegynae</taxon>
        <taxon>Araneoidea</taxon>
        <taxon>Linyphiidae</taxon>
        <taxon>Erigoninae</taxon>
        <taxon>Oedothorax</taxon>
    </lineage>
</organism>
<dbReference type="AlphaFoldDB" id="A0AAV6TH04"/>
<gene>
    <name evidence="2" type="ORF">JTE90_012548</name>
</gene>
<proteinExistence type="predicted"/>
<reference evidence="2 3" key="1">
    <citation type="journal article" date="2022" name="Nat. Ecol. Evol.">
        <title>A masculinizing supergene underlies an exaggerated male reproductive morph in a spider.</title>
        <authorList>
            <person name="Hendrickx F."/>
            <person name="De Corte Z."/>
            <person name="Sonet G."/>
            <person name="Van Belleghem S.M."/>
            <person name="Kostlbacher S."/>
            <person name="Vangestel C."/>
        </authorList>
    </citation>
    <scope>NUCLEOTIDE SEQUENCE [LARGE SCALE GENOMIC DNA]</scope>
    <source>
        <strain evidence="2">W744_W776</strain>
    </source>
</reference>
<evidence type="ECO:0000313" key="3">
    <source>
        <dbReference type="Proteomes" id="UP000827092"/>
    </source>
</evidence>
<evidence type="ECO:0000313" key="2">
    <source>
        <dbReference type="EMBL" id="KAG8171098.1"/>
    </source>
</evidence>
<dbReference type="EMBL" id="JAFNEN010004425">
    <property type="protein sequence ID" value="KAG8171098.1"/>
    <property type="molecule type" value="Genomic_DNA"/>
</dbReference>
<sequence>MKVQAGEVAALGSPFPFRAGHRRPAGSTFGMGSFSAHVGTRKMVNYARTGPGARGNSGGGPCGSACNRGGGDLGQRGKTNRTI</sequence>
<evidence type="ECO:0000256" key="1">
    <source>
        <dbReference type="SAM" id="MobiDB-lite"/>
    </source>
</evidence>
<keyword evidence="3" id="KW-1185">Reference proteome</keyword>
<feature type="region of interest" description="Disordered" evidence="1">
    <location>
        <begin position="47"/>
        <end position="83"/>
    </location>
</feature>
<comment type="caution">
    <text evidence="2">The sequence shown here is derived from an EMBL/GenBank/DDBJ whole genome shotgun (WGS) entry which is preliminary data.</text>
</comment>
<protein>
    <submittedName>
        <fullName evidence="2">Uncharacterized protein</fullName>
    </submittedName>
</protein>
<dbReference type="Proteomes" id="UP000827092">
    <property type="component" value="Unassembled WGS sequence"/>
</dbReference>
<accession>A0AAV6TH04</accession>
<name>A0AAV6TH04_9ARAC</name>